<sequence>MHRKFHDLSKKYGQIISLKYGSRLVVVVSSSTAVKECFTKNDVVLANRPNLLRGKYLAYDNTTVASSPHGEHWRNLRRICAIEIFSTNRLNKFQAIRKDEVKQLVKKLSCNSLRGFAKVELRPLLNELTFNNIMRMVSGKRYYGEDVTNDEEAKQFREIIVEVLANAAISDPVDFLPVLSWLYNGNSEKRVSKLGKRMDVLLQGLIEEHRNYDGSQSQNTMIDHLLSLQETQPEYYTDQIIKGFVQVMLLAGTDTSAVTLEWAMSNLLNHPEVLKKARDELDAQVGQDRLIGEPDVPKLQYLQSIISETLRLYPPAPLLVPHMSSSDCIVGGYDVPADTILLVNAWAIHRDPMLWDDPTSFKPERFENYVDGGDQDQVYKLMPFGVGRRACPGIGMAQRVVGLTLGSLIQCFEWEKVDEKVNVDMTEGKGITTPKAEPLVAMCKARPVMDIVLHQNV</sequence>
<dbReference type="AlphaFoldDB" id="A0AAD5IBM9"/>
<dbReference type="Pfam" id="PF00067">
    <property type="entry name" value="p450"/>
    <property type="match status" value="1"/>
</dbReference>
<evidence type="ECO:0000256" key="8">
    <source>
        <dbReference type="ARBA" id="ARBA00023136"/>
    </source>
</evidence>
<keyword evidence="7 10" id="KW-0503">Monooxygenase</keyword>
<dbReference type="GO" id="GO:0005506">
    <property type="term" value="F:iron ion binding"/>
    <property type="evidence" value="ECO:0007669"/>
    <property type="project" value="InterPro"/>
</dbReference>
<dbReference type="PANTHER" id="PTHR47947:SF24">
    <property type="entry name" value="ISOFLAVONE 2'-HYDROXYLASE-LIKE"/>
    <property type="match status" value="1"/>
</dbReference>
<dbReference type="InterPro" id="IPR017972">
    <property type="entry name" value="Cyt_P450_CS"/>
</dbReference>
<dbReference type="CDD" id="cd20653">
    <property type="entry name" value="CYP81"/>
    <property type="match status" value="1"/>
</dbReference>
<dbReference type="InterPro" id="IPR036396">
    <property type="entry name" value="Cyt_P450_sf"/>
</dbReference>
<comment type="similarity">
    <text evidence="2 10">Belongs to the cytochrome P450 family.</text>
</comment>
<evidence type="ECO:0008006" key="13">
    <source>
        <dbReference type="Google" id="ProtNLM"/>
    </source>
</evidence>
<protein>
    <recommendedName>
        <fullName evidence="13">Cytochrome P450</fullName>
    </recommendedName>
</protein>
<evidence type="ECO:0000313" key="11">
    <source>
        <dbReference type="EMBL" id="KAI9157482.1"/>
    </source>
</evidence>
<reference evidence="11" key="1">
    <citation type="journal article" date="2022" name="Plant J.">
        <title>Strategies of tolerance reflected in two North American maple genomes.</title>
        <authorList>
            <person name="McEvoy S.L."/>
            <person name="Sezen U.U."/>
            <person name="Trouern-Trend A."/>
            <person name="McMahon S.M."/>
            <person name="Schaberg P.G."/>
            <person name="Yang J."/>
            <person name="Wegrzyn J.L."/>
            <person name="Swenson N.G."/>
        </authorList>
    </citation>
    <scope>NUCLEOTIDE SEQUENCE</scope>
    <source>
        <strain evidence="11">91603</strain>
    </source>
</reference>
<dbReference type="GO" id="GO:0004497">
    <property type="term" value="F:monooxygenase activity"/>
    <property type="evidence" value="ECO:0007669"/>
    <property type="project" value="UniProtKB-KW"/>
</dbReference>
<dbReference type="InterPro" id="IPR002401">
    <property type="entry name" value="Cyt_P450_E_grp-I"/>
</dbReference>
<keyword evidence="4 9" id="KW-0479">Metal-binding</keyword>
<evidence type="ECO:0000256" key="5">
    <source>
        <dbReference type="ARBA" id="ARBA00023002"/>
    </source>
</evidence>
<comment type="subcellular location">
    <subcellularLocation>
        <location evidence="1">Membrane</location>
    </subcellularLocation>
</comment>
<dbReference type="PROSITE" id="PS00086">
    <property type="entry name" value="CYTOCHROME_P450"/>
    <property type="match status" value="1"/>
</dbReference>
<evidence type="ECO:0000256" key="3">
    <source>
        <dbReference type="ARBA" id="ARBA00022617"/>
    </source>
</evidence>
<evidence type="ECO:0000256" key="6">
    <source>
        <dbReference type="ARBA" id="ARBA00023004"/>
    </source>
</evidence>
<dbReference type="EMBL" id="JAJSOW010000107">
    <property type="protein sequence ID" value="KAI9157482.1"/>
    <property type="molecule type" value="Genomic_DNA"/>
</dbReference>
<evidence type="ECO:0000256" key="1">
    <source>
        <dbReference type="ARBA" id="ARBA00004370"/>
    </source>
</evidence>
<dbReference type="FunFam" id="1.10.630.10:FF:000023">
    <property type="entry name" value="Cytochrome P450 family protein"/>
    <property type="match status" value="1"/>
</dbReference>
<proteinExistence type="inferred from homology"/>
<dbReference type="Proteomes" id="UP001064489">
    <property type="component" value="Chromosome 12"/>
</dbReference>
<dbReference type="PRINTS" id="PR00463">
    <property type="entry name" value="EP450I"/>
</dbReference>
<reference evidence="11" key="2">
    <citation type="submission" date="2023-02" db="EMBL/GenBank/DDBJ databases">
        <authorList>
            <person name="Swenson N.G."/>
            <person name="Wegrzyn J.L."/>
            <person name="Mcevoy S.L."/>
        </authorList>
    </citation>
    <scope>NUCLEOTIDE SEQUENCE</scope>
    <source>
        <strain evidence="11">91603</strain>
        <tissue evidence="11">Leaf</tissue>
    </source>
</reference>
<keyword evidence="12" id="KW-1185">Reference proteome</keyword>
<dbReference type="InterPro" id="IPR001128">
    <property type="entry name" value="Cyt_P450"/>
</dbReference>
<keyword evidence="8" id="KW-0472">Membrane</keyword>
<evidence type="ECO:0000256" key="9">
    <source>
        <dbReference type="PIRSR" id="PIRSR602401-1"/>
    </source>
</evidence>
<keyword evidence="5 10" id="KW-0560">Oxidoreductase</keyword>
<keyword evidence="3 9" id="KW-0349">Heme</keyword>
<feature type="binding site" description="axial binding residue" evidence="9">
    <location>
        <position position="391"/>
    </location>
    <ligand>
        <name>heme</name>
        <dbReference type="ChEBI" id="CHEBI:30413"/>
    </ligand>
    <ligandPart>
        <name>Fe</name>
        <dbReference type="ChEBI" id="CHEBI:18248"/>
    </ligandPart>
</feature>
<dbReference type="InterPro" id="IPR050651">
    <property type="entry name" value="Plant_Cytochrome_P450_Monoox"/>
</dbReference>
<evidence type="ECO:0000256" key="2">
    <source>
        <dbReference type="ARBA" id="ARBA00010617"/>
    </source>
</evidence>
<name>A0AAD5IBM9_ACENE</name>
<dbReference type="Gene3D" id="1.10.630.10">
    <property type="entry name" value="Cytochrome P450"/>
    <property type="match status" value="1"/>
</dbReference>
<gene>
    <name evidence="11" type="ORF">LWI28_023265</name>
</gene>
<comment type="cofactor">
    <cofactor evidence="9">
        <name>heme</name>
        <dbReference type="ChEBI" id="CHEBI:30413"/>
    </cofactor>
</comment>
<evidence type="ECO:0000256" key="4">
    <source>
        <dbReference type="ARBA" id="ARBA00022723"/>
    </source>
</evidence>
<evidence type="ECO:0000313" key="12">
    <source>
        <dbReference type="Proteomes" id="UP001064489"/>
    </source>
</evidence>
<dbReference type="GO" id="GO:0020037">
    <property type="term" value="F:heme binding"/>
    <property type="evidence" value="ECO:0007669"/>
    <property type="project" value="InterPro"/>
</dbReference>
<dbReference type="PRINTS" id="PR00385">
    <property type="entry name" value="P450"/>
</dbReference>
<comment type="caution">
    <text evidence="11">The sequence shown here is derived from an EMBL/GenBank/DDBJ whole genome shotgun (WGS) entry which is preliminary data.</text>
</comment>
<accession>A0AAD5IBM9</accession>
<dbReference type="SUPFAM" id="SSF48264">
    <property type="entry name" value="Cytochrome P450"/>
    <property type="match status" value="1"/>
</dbReference>
<organism evidence="11 12">
    <name type="scientific">Acer negundo</name>
    <name type="common">Box elder</name>
    <dbReference type="NCBI Taxonomy" id="4023"/>
    <lineage>
        <taxon>Eukaryota</taxon>
        <taxon>Viridiplantae</taxon>
        <taxon>Streptophyta</taxon>
        <taxon>Embryophyta</taxon>
        <taxon>Tracheophyta</taxon>
        <taxon>Spermatophyta</taxon>
        <taxon>Magnoliopsida</taxon>
        <taxon>eudicotyledons</taxon>
        <taxon>Gunneridae</taxon>
        <taxon>Pentapetalae</taxon>
        <taxon>rosids</taxon>
        <taxon>malvids</taxon>
        <taxon>Sapindales</taxon>
        <taxon>Sapindaceae</taxon>
        <taxon>Hippocastanoideae</taxon>
        <taxon>Acereae</taxon>
        <taxon>Acer</taxon>
    </lineage>
</organism>
<dbReference type="GO" id="GO:0016705">
    <property type="term" value="F:oxidoreductase activity, acting on paired donors, with incorporation or reduction of molecular oxygen"/>
    <property type="evidence" value="ECO:0007669"/>
    <property type="project" value="InterPro"/>
</dbReference>
<dbReference type="GO" id="GO:0016020">
    <property type="term" value="C:membrane"/>
    <property type="evidence" value="ECO:0007669"/>
    <property type="project" value="UniProtKB-SubCell"/>
</dbReference>
<evidence type="ECO:0000256" key="10">
    <source>
        <dbReference type="RuleBase" id="RU000461"/>
    </source>
</evidence>
<evidence type="ECO:0000256" key="7">
    <source>
        <dbReference type="ARBA" id="ARBA00023033"/>
    </source>
</evidence>
<dbReference type="PANTHER" id="PTHR47947">
    <property type="entry name" value="CYTOCHROME P450 82C3-RELATED"/>
    <property type="match status" value="1"/>
</dbReference>
<keyword evidence="6 9" id="KW-0408">Iron</keyword>